<protein>
    <submittedName>
        <fullName evidence="1">Uncharacterized protein</fullName>
    </submittedName>
</protein>
<comment type="caution">
    <text evidence="1">The sequence shown here is derived from an EMBL/GenBank/DDBJ whole genome shotgun (WGS) entry which is preliminary data.</text>
</comment>
<accession>A0A9P3G5R6</accession>
<sequence length="82" mass="9244">MSAYTHPHHKTTAPQYDEAVEVRIEGNLWAAGVIVAVMEIVNKFVAVRYEVLYRLRDGRVVGLFDADRVRPARRAPTLGPEP</sequence>
<keyword evidence="2" id="KW-1185">Reference proteome</keyword>
<proteinExistence type="predicted"/>
<evidence type="ECO:0000313" key="2">
    <source>
        <dbReference type="Proteomes" id="UP000703269"/>
    </source>
</evidence>
<organism evidence="1 2">
    <name type="scientific">Phanerochaete sordida</name>
    <dbReference type="NCBI Taxonomy" id="48140"/>
    <lineage>
        <taxon>Eukaryota</taxon>
        <taxon>Fungi</taxon>
        <taxon>Dikarya</taxon>
        <taxon>Basidiomycota</taxon>
        <taxon>Agaricomycotina</taxon>
        <taxon>Agaricomycetes</taxon>
        <taxon>Polyporales</taxon>
        <taxon>Phanerochaetaceae</taxon>
        <taxon>Phanerochaete</taxon>
    </lineage>
</organism>
<dbReference type="EMBL" id="BPQB01000010">
    <property type="protein sequence ID" value="GJE88741.1"/>
    <property type="molecule type" value="Genomic_DNA"/>
</dbReference>
<dbReference type="Proteomes" id="UP000703269">
    <property type="component" value="Unassembled WGS sequence"/>
</dbReference>
<name>A0A9P3G5R6_9APHY</name>
<evidence type="ECO:0000313" key="1">
    <source>
        <dbReference type="EMBL" id="GJE88741.1"/>
    </source>
</evidence>
<dbReference type="AlphaFoldDB" id="A0A9P3G5R6"/>
<gene>
    <name evidence="1" type="ORF">PsYK624_048240</name>
</gene>
<reference evidence="1 2" key="1">
    <citation type="submission" date="2021-08" db="EMBL/GenBank/DDBJ databases">
        <title>Draft Genome Sequence of Phanerochaete sordida strain YK-624.</title>
        <authorList>
            <person name="Mori T."/>
            <person name="Dohra H."/>
            <person name="Suzuki T."/>
            <person name="Kawagishi H."/>
            <person name="Hirai H."/>
        </authorList>
    </citation>
    <scope>NUCLEOTIDE SEQUENCE [LARGE SCALE GENOMIC DNA]</scope>
    <source>
        <strain evidence="1 2">YK-624</strain>
    </source>
</reference>